<dbReference type="SMART" id="SM01274">
    <property type="entry name" value="malic"/>
    <property type="match status" value="1"/>
</dbReference>
<feature type="active site" description="Proton acceptor" evidence="3">
    <location>
        <position position="167"/>
    </location>
</feature>
<feature type="binding site" evidence="5">
    <location>
        <position position="238"/>
    </location>
    <ligand>
        <name>a divalent metal cation</name>
        <dbReference type="ChEBI" id="CHEBI:60240"/>
    </ligand>
</feature>
<dbReference type="SMART" id="SM00919">
    <property type="entry name" value="Malic_M"/>
    <property type="match status" value="1"/>
</dbReference>
<feature type="active site" description="Proton donor" evidence="3">
    <location>
        <position position="93"/>
    </location>
</feature>
<dbReference type="SUPFAM" id="SSF51735">
    <property type="entry name" value="NAD(P)-binding Rossmann-fold domains"/>
    <property type="match status" value="1"/>
</dbReference>
<dbReference type="InterPro" id="IPR012301">
    <property type="entry name" value="Malic_N_dom"/>
</dbReference>
<dbReference type="GO" id="GO:0004470">
    <property type="term" value="F:malic enzyme activity"/>
    <property type="evidence" value="ECO:0007669"/>
    <property type="project" value="InterPro"/>
</dbReference>
<evidence type="ECO:0000256" key="6">
    <source>
        <dbReference type="RuleBase" id="RU003427"/>
    </source>
</evidence>
<evidence type="ECO:0000256" key="4">
    <source>
        <dbReference type="PIRSR" id="PIRSR000106-2"/>
    </source>
</evidence>
<protein>
    <submittedName>
        <fullName evidence="9">Malate dehydrogenase</fullName>
        <ecNumber evidence="9">1.1.1.38</ecNumber>
    </submittedName>
</protein>
<dbReference type="RefSeq" id="WP_115752656.1">
    <property type="nucleotide sequence ID" value="NZ_LARY01000001.1"/>
</dbReference>
<evidence type="ECO:0000256" key="2">
    <source>
        <dbReference type="ARBA" id="ARBA00023027"/>
    </source>
</evidence>
<organism evidence="9 10">
    <name type="scientific">Listeria kieliensis</name>
    <dbReference type="NCBI Taxonomy" id="1621700"/>
    <lineage>
        <taxon>Bacteria</taxon>
        <taxon>Bacillati</taxon>
        <taxon>Bacillota</taxon>
        <taxon>Bacilli</taxon>
        <taxon>Bacillales</taxon>
        <taxon>Listeriaceae</taxon>
        <taxon>Listeria</taxon>
    </lineage>
</organism>
<dbReference type="PANTHER" id="PTHR23406:SF34">
    <property type="entry name" value="NAD-DEPENDENT MALIC ENZYME, MITOCHONDRIAL"/>
    <property type="match status" value="1"/>
</dbReference>
<dbReference type="InterPro" id="IPR036291">
    <property type="entry name" value="NAD(P)-bd_dom_sf"/>
</dbReference>
<dbReference type="GO" id="GO:0016616">
    <property type="term" value="F:oxidoreductase activity, acting on the CH-OH group of donors, NAD or NADP as acceptor"/>
    <property type="evidence" value="ECO:0007669"/>
    <property type="project" value="InterPro"/>
</dbReference>
<evidence type="ECO:0000256" key="3">
    <source>
        <dbReference type="PIRSR" id="PIRSR000106-1"/>
    </source>
</evidence>
<dbReference type="PANTHER" id="PTHR23406">
    <property type="entry name" value="MALIC ENZYME-RELATED"/>
    <property type="match status" value="1"/>
</dbReference>
<dbReference type="Gene3D" id="3.40.50.10380">
    <property type="entry name" value="Malic enzyme, N-terminal domain"/>
    <property type="match status" value="1"/>
</dbReference>
<comment type="caution">
    <text evidence="9">The sequence shown here is derived from an EMBL/GenBank/DDBJ whole genome shotgun (WGS) entry which is preliminary data.</text>
</comment>
<evidence type="ECO:0000256" key="1">
    <source>
        <dbReference type="ARBA" id="ARBA00008785"/>
    </source>
</evidence>
<dbReference type="PRINTS" id="PR00072">
    <property type="entry name" value="MALOXRDTASE"/>
</dbReference>
<keyword evidence="2" id="KW-0520">NAD</keyword>
<evidence type="ECO:0000259" key="7">
    <source>
        <dbReference type="SMART" id="SM00919"/>
    </source>
</evidence>
<reference evidence="10" key="1">
    <citation type="submission" date="2015-04" db="EMBL/GenBank/DDBJ databases">
        <authorList>
            <person name="Schardt J."/>
            <person name="Mueller-Herbst S."/>
            <person name="Scherer S."/>
            <person name="Huptas C."/>
        </authorList>
    </citation>
    <scope>NUCLEOTIDE SEQUENCE [LARGE SCALE GENOMIC DNA]</scope>
    <source>
        <strain evidence="10">Kiel-L1</strain>
    </source>
</reference>
<dbReference type="SUPFAM" id="SSF53223">
    <property type="entry name" value="Aminoacid dehydrogenase-like, N-terminal domain"/>
    <property type="match status" value="1"/>
</dbReference>
<feature type="binding site" evidence="4">
    <location>
        <position position="404"/>
    </location>
    <ligand>
        <name>(S)-malate</name>
        <dbReference type="ChEBI" id="CHEBI:15589"/>
    </ligand>
</feature>
<evidence type="ECO:0000256" key="5">
    <source>
        <dbReference type="PIRSR" id="PIRSR000106-3"/>
    </source>
</evidence>
<feature type="binding site" evidence="5">
    <location>
        <position position="239"/>
    </location>
    <ligand>
        <name>a divalent metal cation</name>
        <dbReference type="ChEBI" id="CHEBI:60240"/>
    </ligand>
</feature>
<comment type="similarity">
    <text evidence="1 6">Belongs to the malic enzymes family.</text>
</comment>
<keyword evidence="5 6" id="KW-0479">Metal-binding</keyword>
<evidence type="ECO:0000313" key="9">
    <source>
        <dbReference type="EMBL" id="RDX02965.1"/>
    </source>
</evidence>
<feature type="binding site" evidence="5">
    <location>
        <position position="262"/>
    </location>
    <ligand>
        <name>a divalent metal cation</name>
        <dbReference type="ChEBI" id="CHEBI:60240"/>
    </ligand>
</feature>
<dbReference type="AlphaFoldDB" id="A0A3D8TVN3"/>
<dbReference type="Proteomes" id="UP000257055">
    <property type="component" value="Unassembled WGS sequence"/>
</dbReference>
<dbReference type="InterPro" id="IPR037062">
    <property type="entry name" value="Malic_N_dom_sf"/>
</dbReference>
<dbReference type="GO" id="GO:0046872">
    <property type="term" value="F:metal ion binding"/>
    <property type="evidence" value="ECO:0007669"/>
    <property type="project" value="UniProtKB-KW"/>
</dbReference>
<keyword evidence="9" id="KW-0560">Oxidoreductase</keyword>
<dbReference type="InterPro" id="IPR046346">
    <property type="entry name" value="Aminoacid_DH-like_N_sf"/>
</dbReference>
<dbReference type="InterPro" id="IPR012302">
    <property type="entry name" value="Malic_NAD-bd"/>
</dbReference>
<accession>A0A3D8TVN3</accession>
<dbReference type="EMBL" id="LARY01000001">
    <property type="protein sequence ID" value="RDX02965.1"/>
    <property type="molecule type" value="Genomic_DNA"/>
</dbReference>
<dbReference type="NCBIfam" id="NF010052">
    <property type="entry name" value="PRK13529.1"/>
    <property type="match status" value="1"/>
</dbReference>
<dbReference type="PIRSF" id="PIRSF000106">
    <property type="entry name" value="ME"/>
    <property type="match status" value="1"/>
</dbReference>
<dbReference type="GO" id="GO:0006108">
    <property type="term" value="P:malate metabolic process"/>
    <property type="evidence" value="ECO:0007669"/>
    <property type="project" value="TreeGrafter"/>
</dbReference>
<evidence type="ECO:0000259" key="8">
    <source>
        <dbReference type="SMART" id="SM01274"/>
    </source>
</evidence>
<comment type="cofactor">
    <cofactor evidence="5">
        <name>Mg(2+)</name>
        <dbReference type="ChEBI" id="CHEBI:18420"/>
    </cofactor>
    <cofactor evidence="5">
        <name>Mn(2+)</name>
        <dbReference type="ChEBI" id="CHEBI:29035"/>
    </cofactor>
    <text evidence="5">Divalent metal cations. Prefers magnesium or manganese.</text>
</comment>
<dbReference type="GO" id="GO:0051287">
    <property type="term" value="F:NAD binding"/>
    <property type="evidence" value="ECO:0007669"/>
    <property type="project" value="InterPro"/>
</dbReference>
<keyword evidence="10" id="KW-1185">Reference proteome</keyword>
<dbReference type="InterPro" id="IPR001891">
    <property type="entry name" value="Malic_OxRdtase"/>
</dbReference>
<proteinExistence type="inferred from homology"/>
<feature type="binding site" evidence="4">
    <location>
        <position position="448"/>
    </location>
    <ligand>
        <name>(S)-malate</name>
        <dbReference type="ChEBI" id="CHEBI:15589"/>
    </ligand>
</feature>
<dbReference type="GO" id="GO:0005829">
    <property type="term" value="C:cytosol"/>
    <property type="evidence" value="ECO:0007669"/>
    <property type="project" value="TreeGrafter"/>
</dbReference>
<dbReference type="Pfam" id="PF03949">
    <property type="entry name" value="Malic_M"/>
    <property type="match status" value="1"/>
</dbReference>
<dbReference type="Pfam" id="PF00390">
    <property type="entry name" value="malic"/>
    <property type="match status" value="1"/>
</dbReference>
<gene>
    <name evidence="9" type="ORF">UR08_05575</name>
</gene>
<feature type="domain" description="Malic enzyme N-terminal" evidence="8">
    <location>
        <begin position="70"/>
        <end position="253"/>
    </location>
</feature>
<evidence type="ECO:0000313" key="10">
    <source>
        <dbReference type="Proteomes" id="UP000257055"/>
    </source>
</evidence>
<feature type="domain" description="Malic enzyme NAD-binding" evidence="7">
    <location>
        <begin position="263"/>
        <end position="516"/>
    </location>
</feature>
<name>A0A3D8TVN3_9LIST</name>
<sequence>MPDLKGKIRLEDPFLNKGLAFTEQERESYGLHGLLPDKTRTLLEQVELEYQKLGKLTDPYAKNKYLMTLYHTNRVLFYRLISEHIEELLPVIYTPTIADSVMHYSKDFAEMTEAVFVDSEHPERIRDALLEASRSLEQVDLLVITDGEGVLGIGDWGVGGVMIAVGKLVVYTVASGIDPKRVLPVVIDNGTSRSELLNDPHYVGKKKPRLTGETYLQFVDRLVTEAEKAFPGVLFHWEDFGRENASVILERYRNRLTTFNDDIQGTGVMMAAAAHAVSKVTQKPLTEHRFLIFGAGTAGVGVAEQIKLELVRAGLSEEAARNQFYLIDRNGLITEDMLDLTDGQSRLARKEMELRGLTELPEIIQHVMPTVLIGTSGQPGAFTQEAVTAMCAYQVRPAIMPISNPTHLAEAKAEDLIRWSDGKALVVTGSPSKPVSYQGVSYEIGQANNALLYPGLGLGIVISKAKRVTDGMLSSAANSLGELQDLKRQGASLLPPVKEVRKVSRVVTEAVVQAAIHDQVNTKDIPDVKKAVAKAIWQAEYEN</sequence>
<dbReference type="EC" id="1.1.1.38" evidence="9"/>
<dbReference type="Gene3D" id="3.40.50.720">
    <property type="entry name" value="NAD(P)-binding Rossmann-like Domain"/>
    <property type="match status" value="1"/>
</dbReference>